<gene>
    <name evidence="2" type="ORF">I2492_09980</name>
    <name evidence="1" type="ORF">I2493_11405</name>
</gene>
<dbReference type="AlphaFoldDB" id="A0A9D7AIA4"/>
<dbReference type="EMBL" id="JADRCP010000002">
    <property type="protein sequence ID" value="MBK5176651.1"/>
    <property type="molecule type" value="Genomic_DNA"/>
</dbReference>
<protein>
    <recommendedName>
        <fullName evidence="5">HTH HARE-type domain-containing protein</fullName>
    </recommendedName>
</protein>
<dbReference type="Proteomes" id="UP001296969">
    <property type="component" value="Unassembled WGS sequence"/>
</dbReference>
<reference evidence="2 4" key="1">
    <citation type="submission" date="2020-11" db="EMBL/GenBank/DDBJ databases">
        <title>Insectihabitans protaetiae gen. nov. sp. nov. and Insectihabitans allomyrinae sp. nov., isolated from larvae of Protaetia brevitarsis seulensis and Allomyrina dichotoma, respectively.</title>
        <authorList>
            <person name="Lee S.D."/>
            <person name="Byeon Y.-S."/>
            <person name="Kim S.-M."/>
            <person name="Yang H.L."/>
            <person name="Kim I.S."/>
        </authorList>
    </citation>
    <scope>NUCLEOTIDE SEQUENCE</scope>
    <source>
        <strain evidence="2">CWB-B4</strain>
        <strain evidence="1 4">CWB-B43</strain>
    </source>
</reference>
<keyword evidence="4" id="KW-1185">Reference proteome</keyword>
<organism evidence="2 3">
    <name type="scientific">Limnobaculum xujianqingii</name>
    <dbReference type="NCBI Taxonomy" id="2738837"/>
    <lineage>
        <taxon>Bacteria</taxon>
        <taxon>Pseudomonadati</taxon>
        <taxon>Pseudomonadota</taxon>
        <taxon>Gammaproteobacteria</taxon>
        <taxon>Enterobacterales</taxon>
        <taxon>Budviciaceae</taxon>
        <taxon>Limnobaculum</taxon>
    </lineage>
</organism>
<comment type="caution">
    <text evidence="2">The sequence shown here is derived from an EMBL/GenBank/DDBJ whole genome shotgun (WGS) entry which is preliminary data.</text>
</comment>
<evidence type="ECO:0000313" key="2">
    <source>
        <dbReference type="EMBL" id="MBK5176651.1"/>
    </source>
</evidence>
<dbReference type="Proteomes" id="UP000807542">
    <property type="component" value="Unassembled WGS sequence"/>
</dbReference>
<evidence type="ECO:0000313" key="4">
    <source>
        <dbReference type="Proteomes" id="UP001296969"/>
    </source>
</evidence>
<dbReference type="EMBL" id="JADRCQ010000002">
    <property type="protein sequence ID" value="MBK5073618.1"/>
    <property type="molecule type" value="Genomic_DNA"/>
</dbReference>
<accession>A0A9D7AIA4</accession>
<name>A0A9D7AIA4_9GAMM</name>
<proteinExistence type="predicted"/>
<sequence length="135" mass="15509">MANTHVLSGLLDKRSELMGIIEQRQKEINILKQQISSLDGSIRIFDENFDLSSVKPKRVMEKSRYFSHGECNKLILDIIRLHPEGLSFKDIIDSIISSKNLSDNDNISKPVSAALHYLFKNQKLSKEKDIYKIAY</sequence>
<evidence type="ECO:0000313" key="3">
    <source>
        <dbReference type="Proteomes" id="UP000807542"/>
    </source>
</evidence>
<dbReference type="RefSeq" id="WP_228398413.1">
    <property type="nucleotide sequence ID" value="NZ_JADRCP010000002.1"/>
</dbReference>
<evidence type="ECO:0000313" key="1">
    <source>
        <dbReference type="EMBL" id="MBK5073618.1"/>
    </source>
</evidence>
<evidence type="ECO:0008006" key="5">
    <source>
        <dbReference type="Google" id="ProtNLM"/>
    </source>
</evidence>